<dbReference type="GeneID" id="20236840"/>
<proteinExistence type="predicted"/>
<dbReference type="EMBL" id="KB203854">
    <property type="protein sequence ID" value="ESO82792.1"/>
    <property type="molecule type" value="Genomic_DNA"/>
</dbReference>
<dbReference type="AlphaFoldDB" id="V3ZF94"/>
<evidence type="ECO:0000313" key="1">
    <source>
        <dbReference type="EMBL" id="ESO82792.1"/>
    </source>
</evidence>
<gene>
    <name evidence="1" type="ORF">LOTGIDRAFT_155820</name>
</gene>
<sequence>MCDTSIMMLEGLLKDEKKMEYCLDWEDIEIESTLKDSDGGGGGENGSPNFTDLKILSILSTEIISSDINHHNEEMFCLFYSLKGSVMDKQCVHVHGLMIVRNKKMSWLKL</sequence>
<dbReference type="HOGENOM" id="CLU_2173830_0_0_1"/>
<evidence type="ECO:0000313" key="2">
    <source>
        <dbReference type="Proteomes" id="UP000030746"/>
    </source>
</evidence>
<dbReference type="RefSeq" id="XP_009066585.1">
    <property type="nucleotide sequence ID" value="XM_009068337.1"/>
</dbReference>
<protein>
    <submittedName>
        <fullName evidence="1">Uncharacterized protein</fullName>
    </submittedName>
</protein>
<dbReference type="CTD" id="20236840"/>
<keyword evidence="2" id="KW-1185">Reference proteome</keyword>
<name>V3ZF94_LOTGI</name>
<organism evidence="1 2">
    <name type="scientific">Lottia gigantea</name>
    <name type="common">Giant owl limpet</name>
    <dbReference type="NCBI Taxonomy" id="225164"/>
    <lineage>
        <taxon>Eukaryota</taxon>
        <taxon>Metazoa</taxon>
        <taxon>Spiralia</taxon>
        <taxon>Lophotrochozoa</taxon>
        <taxon>Mollusca</taxon>
        <taxon>Gastropoda</taxon>
        <taxon>Patellogastropoda</taxon>
        <taxon>Lottioidea</taxon>
        <taxon>Lottiidae</taxon>
        <taxon>Lottia</taxon>
    </lineage>
</organism>
<reference evidence="1 2" key="1">
    <citation type="journal article" date="2013" name="Nature">
        <title>Insights into bilaterian evolution from three spiralian genomes.</title>
        <authorList>
            <person name="Simakov O."/>
            <person name="Marletaz F."/>
            <person name="Cho S.J."/>
            <person name="Edsinger-Gonzales E."/>
            <person name="Havlak P."/>
            <person name="Hellsten U."/>
            <person name="Kuo D.H."/>
            <person name="Larsson T."/>
            <person name="Lv J."/>
            <person name="Arendt D."/>
            <person name="Savage R."/>
            <person name="Osoegawa K."/>
            <person name="de Jong P."/>
            <person name="Grimwood J."/>
            <person name="Chapman J.A."/>
            <person name="Shapiro H."/>
            <person name="Aerts A."/>
            <person name="Otillar R.P."/>
            <person name="Terry A.Y."/>
            <person name="Boore J.L."/>
            <person name="Grigoriev I.V."/>
            <person name="Lindberg D.R."/>
            <person name="Seaver E.C."/>
            <person name="Weisblat D.A."/>
            <person name="Putnam N.H."/>
            <person name="Rokhsar D.S."/>
        </authorList>
    </citation>
    <scope>NUCLEOTIDE SEQUENCE [LARGE SCALE GENOMIC DNA]</scope>
</reference>
<accession>V3ZF94</accession>
<dbReference type="Proteomes" id="UP000030746">
    <property type="component" value="Unassembled WGS sequence"/>
</dbReference>
<dbReference type="KEGG" id="lgi:LOTGIDRAFT_155820"/>